<gene>
    <name evidence="2" type="ORF">ABT39_MTgene5496</name>
</gene>
<protein>
    <submittedName>
        <fullName evidence="2">Uncharacterized protein</fullName>
    </submittedName>
</protein>
<comment type="caution">
    <text evidence="2">The sequence shown here is derived from an EMBL/GenBank/DDBJ whole genome shotgun (WGS) entry which is preliminary data.</text>
</comment>
<dbReference type="AlphaFoldDB" id="A0A101LXR7"/>
<geneLocation type="mitochondrion" evidence="2"/>
<keyword evidence="1" id="KW-0732">Signal</keyword>
<reference evidence="2" key="1">
    <citation type="journal article" date="2015" name="Genome Biol. Evol.">
        <title>Organellar Genomes of White Spruce (Picea glauca): Assembly and Annotation.</title>
        <authorList>
            <person name="Jackman S.D."/>
            <person name="Warren R.L."/>
            <person name="Gibb E.A."/>
            <person name="Vandervalk B.P."/>
            <person name="Mohamadi H."/>
            <person name="Chu J."/>
            <person name="Raymond A."/>
            <person name="Pleasance S."/>
            <person name="Coope R."/>
            <person name="Wildung M.R."/>
            <person name="Ritland C.E."/>
            <person name="Bousquet J."/>
            <person name="Jones S.J."/>
            <person name="Bohlmann J."/>
            <person name="Birol I."/>
        </authorList>
    </citation>
    <scope>NUCLEOTIDE SEQUENCE [LARGE SCALE GENOMIC DNA]</scope>
    <source>
        <tissue evidence="2">Flushing bud</tissue>
    </source>
</reference>
<evidence type="ECO:0000256" key="1">
    <source>
        <dbReference type="SAM" id="SignalP"/>
    </source>
</evidence>
<feature type="signal peptide" evidence="1">
    <location>
        <begin position="1"/>
        <end position="17"/>
    </location>
</feature>
<organism evidence="2">
    <name type="scientific">Picea glauca</name>
    <name type="common">White spruce</name>
    <name type="synonym">Pinus glauca</name>
    <dbReference type="NCBI Taxonomy" id="3330"/>
    <lineage>
        <taxon>Eukaryota</taxon>
        <taxon>Viridiplantae</taxon>
        <taxon>Streptophyta</taxon>
        <taxon>Embryophyta</taxon>
        <taxon>Tracheophyta</taxon>
        <taxon>Spermatophyta</taxon>
        <taxon>Pinopsida</taxon>
        <taxon>Pinidae</taxon>
        <taxon>Conifers I</taxon>
        <taxon>Pinales</taxon>
        <taxon>Pinaceae</taxon>
        <taxon>Picea</taxon>
    </lineage>
</organism>
<proteinExistence type="predicted"/>
<accession>A0A101LXR7</accession>
<feature type="chain" id="PRO_5007100153" evidence="1">
    <location>
        <begin position="18"/>
        <end position="56"/>
    </location>
</feature>
<name>A0A101LXR7_PICGL</name>
<sequence length="56" mass="6429">MLLFGMLLSALERNSPACSSPQAQDQIMDFLHKHCSGPYREQTYTKWLLLSQLLCN</sequence>
<keyword evidence="2" id="KW-0496">Mitochondrion</keyword>
<evidence type="ECO:0000313" key="2">
    <source>
        <dbReference type="EMBL" id="KUM47311.1"/>
    </source>
</evidence>
<dbReference type="EMBL" id="LKAM01000007">
    <property type="protein sequence ID" value="KUM47311.1"/>
    <property type="molecule type" value="Genomic_DNA"/>
</dbReference>